<accession>A0A9P4I7M7</accession>
<dbReference type="OrthoDB" id="426882at2759"/>
<evidence type="ECO:0000256" key="1">
    <source>
        <dbReference type="ARBA" id="ARBA00001962"/>
    </source>
</evidence>
<proteinExistence type="inferred from homology"/>
<comment type="similarity">
    <text evidence="4">Belongs to the choline monooxygenase family.</text>
</comment>
<name>A0A9P4I7M7_9PEZI</name>
<gene>
    <name evidence="14" type="ORF">NA57DRAFT_80630</name>
</gene>
<dbReference type="InterPro" id="IPR015879">
    <property type="entry name" value="Ring_hydroxy_dOase_asu_C_dom"/>
</dbReference>
<dbReference type="CDD" id="cd00680">
    <property type="entry name" value="RHO_alpha_C"/>
    <property type="match status" value="1"/>
</dbReference>
<organism evidence="14 15">
    <name type="scientific">Rhizodiscina lignyota</name>
    <dbReference type="NCBI Taxonomy" id="1504668"/>
    <lineage>
        <taxon>Eukaryota</taxon>
        <taxon>Fungi</taxon>
        <taxon>Dikarya</taxon>
        <taxon>Ascomycota</taxon>
        <taxon>Pezizomycotina</taxon>
        <taxon>Dothideomycetes</taxon>
        <taxon>Pleosporomycetidae</taxon>
        <taxon>Aulographales</taxon>
        <taxon>Rhizodiscinaceae</taxon>
        <taxon>Rhizodiscina</taxon>
    </lineage>
</organism>
<dbReference type="Proteomes" id="UP000799772">
    <property type="component" value="Unassembled WGS sequence"/>
</dbReference>
<feature type="domain" description="Rieske" evidence="13">
    <location>
        <begin position="4"/>
        <end position="113"/>
    </location>
</feature>
<dbReference type="GO" id="GO:0051537">
    <property type="term" value="F:2 iron, 2 sulfur cluster binding"/>
    <property type="evidence" value="ECO:0007669"/>
    <property type="project" value="UniProtKB-KW"/>
</dbReference>
<evidence type="ECO:0000256" key="6">
    <source>
        <dbReference type="ARBA" id="ARBA00014931"/>
    </source>
</evidence>
<dbReference type="Gene3D" id="3.90.380.10">
    <property type="entry name" value="Naphthalene 1,2-dioxygenase Alpha Subunit, Chain A, domain 1"/>
    <property type="match status" value="2"/>
</dbReference>
<dbReference type="AlphaFoldDB" id="A0A9P4I7M7"/>
<dbReference type="SUPFAM" id="SSF50022">
    <property type="entry name" value="ISP domain"/>
    <property type="match status" value="1"/>
</dbReference>
<evidence type="ECO:0000256" key="8">
    <source>
        <dbReference type="ARBA" id="ARBA00022723"/>
    </source>
</evidence>
<keyword evidence="8" id="KW-0479">Metal-binding</keyword>
<protein>
    <recommendedName>
        <fullName evidence="6">Choline monooxygenase, chloroplastic</fullName>
        <ecNumber evidence="5">1.14.15.7</ecNumber>
    </recommendedName>
</protein>
<keyword evidence="9" id="KW-0560">Oxidoreductase</keyword>
<dbReference type="InterPro" id="IPR001663">
    <property type="entry name" value="Rng_hydr_dOase-A"/>
</dbReference>
<comment type="caution">
    <text evidence="14">The sequence shown here is derived from an EMBL/GenBank/DDBJ whole genome shotgun (WGS) entry which is preliminary data.</text>
</comment>
<dbReference type="PANTHER" id="PTHR43756:SF5">
    <property type="entry name" value="CHOLINE MONOOXYGENASE, CHLOROPLASTIC"/>
    <property type="match status" value="1"/>
</dbReference>
<evidence type="ECO:0000313" key="14">
    <source>
        <dbReference type="EMBL" id="KAF2094215.1"/>
    </source>
</evidence>
<evidence type="ECO:0000256" key="11">
    <source>
        <dbReference type="ARBA" id="ARBA00023014"/>
    </source>
</evidence>
<dbReference type="CDD" id="cd03469">
    <property type="entry name" value="Rieske_RO_Alpha_N"/>
    <property type="match status" value="1"/>
</dbReference>
<dbReference type="EC" id="1.14.15.7" evidence="5"/>
<keyword evidence="10" id="KW-0408">Iron</keyword>
<keyword evidence="11" id="KW-0411">Iron-sulfur</keyword>
<evidence type="ECO:0000256" key="4">
    <source>
        <dbReference type="ARBA" id="ARBA00010848"/>
    </source>
</evidence>
<evidence type="ECO:0000256" key="12">
    <source>
        <dbReference type="ARBA" id="ARBA00049097"/>
    </source>
</evidence>
<dbReference type="SUPFAM" id="SSF55961">
    <property type="entry name" value="Bet v1-like"/>
    <property type="match status" value="1"/>
</dbReference>
<evidence type="ECO:0000256" key="10">
    <source>
        <dbReference type="ARBA" id="ARBA00023004"/>
    </source>
</evidence>
<evidence type="ECO:0000259" key="13">
    <source>
        <dbReference type="PROSITE" id="PS51296"/>
    </source>
</evidence>
<comment type="catalytic activity">
    <reaction evidence="12">
        <text>choline + 2 reduced [2Fe-2S]-[ferredoxin] + O2 + 2 H(+) = betaine aldehyde hydrate + 2 oxidized [2Fe-2S]-[ferredoxin] + H2O</text>
        <dbReference type="Rhea" id="RHEA:17769"/>
        <dbReference type="Rhea" id="RHEA-COMP:10000"/>
        <dbReference type="Rhea" id="RHEA-COMP:10001"/>
        <dbReference type="ChEBI" id="CHEBI:15354"/>
        <dbReference type="ChEBI" id="CHEBI:15377"/>
        <dbReference type="ChEBI" id="CHEBI:15378"/>
        <dbReference type="ChEBI" id="CHEBI:15379"/>
        <dbReference type="ChEBI" id="CHEBI:15870"/>
        <dbReference type="ChEBI" id="CHEBI:33737"/>
        <dbReference type="ChEBI" id="CHEBI:33738"/>
        <dbReference type="EC" id="1.14.15.7"/>
    </reaction>
</comment>
<dbReference type="GO" id="GO:0005506">
    <property type="term" value="F:iron ion binding"/>
    <property type="evidence" value="ECO:0007669"/>
    <property type="project" value="InterPro"/>
</dbReference>
<dbReference type="Gene3D" id="2.102.10.10">
    <property type="entry name" value="Rieske [2Fe-2S] iron-sulphur domain"/>
    <property type="match status" value="1"/>
</dbReference>
<sequence length="377" mass="43533">MQLWHVASFSARFKKPGDYLNLEMFGWNFFLIKAADGKINGFHNVCRHRGHPVVQKECGTSQFVTCKFHGWTYKPDGSLHKAREYNSLPDFDPKQHSLFKVHTHVTAQGFIFVNFDAREKPTVSFVDQFGDDFDPTPTAATGKVVGDEFALFAKDEYEYDHTWDSAVGGTKYNWKTFVDGFQECYHCLTGHPTTLPKDFCLNDYYLRQGHGASRHFLPPANSSLSEAYITWLWPLGAITFSENLLFIVRFNPSGALQTRYDSETYRRTTTVPKPSEAYEKWMNHEIAYWRLVETEDVELAVDAQRGFFNGTLGKGRIHPTQEHAVRWYQEKVKDILTRHAEMEAKEGKNIDYSIPESQSSYEEDDTLCKMLGPEYEF</sequence>
<dbReference type="EMBL" id="ML978135">
    <property type="protein sequence ID" value="KAF2094215.1"/>
    <property type="molecule type" value="Genomic_DNA"/>
</dbReference>
<dbReference type="PROSITE" id="PS51296">
    <property type="entry name" value="RIESKE"/>
    <property type="match status" value="1"/>
</dbReference>
<dbReference type="Pfam" id="PF00848">
    <property type="entry name" value="Ring_hydroxyl_A"/>
    <property type="match status" value="2"/>
</dbReference>
<evidence type="ECO:0000256" key="7">
    <source>
        <dbReference type="ARBA" id="ARBA00022714"/>
    </source>
</evidence>
<dbReference type="PANTHER" id="PTHR43756">
    <property type="entry name" value="CHOLINE MONOOXYGENASE, CHLOROPLASTIC"/>
    <property type="match status" value="1"/>
</dbReference>
<comment type="function">
    <text evidence="2">Catalyzes the first step of the osmoprotectant glycine betaine synthesis.</text>
</comment>
<evidence type="ECO:0000313" key="15">
    <source>
        <dbReference type="Proteomes" id="UP000799772"/>
    </source>
</evidence>
<evidence type="ECO:0000256" key="3">
    <source>
        <dbReference type="ARBA" id="ARBA00004866"/>
    </source>
</evidence>
<comment type="pathway">
    <text evidence="3">Amine and polyamine biosynthesis; betaine biosynthesis via choline pathway; betaine aldehyde from choline (monooxygenase route): step 1/1.</text>
</comment>
<dbReference type="InterPro" id="IPR036922">
    <property type="entry name" value="Rieske_2Fe-2S_sf"/>
</dbReference>
<dbReference type="GO" id="GO:0019133">
    <property type="term" value="F:choline monooxygenase activity"/>
    <property type="evidence" value="ECO:0007669"/>
    <property type="project" value="UniProtKB-EC"/>
</dbReference>
<reference evidence="14" key="1">
    <citation type="journal article" date="2020" name="Stud. Mycol.">
        <title>101 Dothideomycetes genomes: a test case for predicting lifestyles and emergence of pathogens.</title>
        <authorList>
            <person name="Haridas S."/>
            <person name="Albert R."/>
            <person name="Binder M."/>
            <person name="Bloem J."/>
            <person name="Labutti K."/>
            <person name="Salamov A."/>
            <person name="Andreopoulos B."/>
            <person name="Baker S."/>
            <person name="Barry K."/>
            <person name="Bills G."/>
            <person name="Bluhm B."/>
            <person name="Cannon C."/>
            <person name="Castanera R."/>
            <person name="Culley D."/>
            <person name="Daum C."/>
            <person name="Ezra D."/>
            <person name="Gonzalez J."/>
            <person name="Henrissat B."/>
            <person name="Kuo A."/>
            <person name="Liang C."/>
            <person name="Lipzen A."/>
            <person name="Lutzoni F."/>
            <person name="Magnuson J."/>
            <person name="Mondo S."/>
            <person name="Nolan M."/>
            <person name="Ohm R."/>
            <person name="Pangilinan J."/>
            <person name="Park H.-J."/>
            <person name="Ramirez L."/>
            <person name="Alfaro M."/>
            <person name="Sun H."/>
            <person name="Tritt A."/>
            <person name="Yoshinaga Y."/>
            <person name="Zwiers L.-H."/>
            <person name="Turgeon B."/>
            <person name="Goodwin S."/>
            <person name="Spatafora J."/>
            <person name="Crous P."/>
            <person name="Grigoriev I."/>
        </authorList>
    </citation>
    <scope>NUCLEOTIDE SEQUENCE</scope>
    <source>
        <strain evidence="14">CBS 133067</strain>
    </source>
</reference>
<evidence type="ECO:0000256" key="5">
    <source>
        <dbReference type="ARBA" id="ARBA00012763"/>
    </source>
</evidence>
<dbReference type="PRINTS" id="PR00090">
    <property type="entry name" value="RNGDIOXGNASE"/>
</dbReference>
<keyword evidence="7" id="KW-0001">2Fe-2S</keyword>
<keyword evidence="15" id="KW-1185">Reference proteome</keyword>
<evidence type="ECO:0000256" key="2">
    <source>
        <dbReference type="ARBA" id="ARBA00002149"/>
    </source>
</evidence>
<dbReference type="Pfam" id="PF00355">
    <property type="entry name" value="Rieske"/>
    <property type="match status" value="1"/>
</dbReference>
<dbReference type="InterPro" id="IPR017941">
    <property type="entry name" value="Rieske_2Fe-2S"/>
</dbReference>
<evidence type="ECO:0000256" key="9">
    <source>
        <dbReference type="ARBA" id="ARBA00023002"/>
    </source>
</evidence>
<comment type="cofactor">
    <cofactor evidence="1">
        <name>Fe cation</name>
        <dbReference type="ChEBI" id="CHEBI:24875"/>
    </cofactor>
</comment>